<reference evidence="1 2" key="1">
    <citation type="submission" date="2013-12" db="EMBL/GenBank/DDBJ databases">
        <authorList>
            <consortium name="DOE Joint Genome Institute"/>
            <person name="Muyzer G."/>
            <person name="Huntemann M."/>
            <person name="Han J."/>
            <person name="Chen A."/>
            <person name="Kyrpides N."/>
            <person name="Mavromatis K."/>
            <person name="Markowitz V."/>
            <person name="Palaniappan K."/>
            <person name="Ivanova N."/>
            <person name="Schaumberg A."/>
            <person name="Pati A."/>
            <person name="Liolios K."/>
            <person name="Nordberg H.P."/>
            <person name="Cantor M.N."/>
            <person name="Hua S.X."/>
            <person name="Woyke T."/>
        </authorList>
    </citation>
    <scope>NUCLEOTIDE SEQUENCE [LARGE SCALE GENOMIC DNA]</scope>
    <source>
        <strain evidence="1 2">ARh 1</strain>
    </source>
</reference>
<evidence type="ECO:0000313" key="1">
    <source>
        <dbReference type="EMBL" id="AHE99191.1"/>
    </source>
</evidence>
<dbReference type="EMBL" id="CP007029">
    <property type="protein sequence ID" value="AHE99191.1"/>
    <property type="molecule type" value="Genomic_DNA"/>
</dbReference>
<sequence>MRILFLIAAIVGVFLIVRILLRSPANKQGPEATGRIKQQGSMVRCAHCGVHVPHLNAYRAGERVYCSRDHALEDARSRDDG</sequence>
<dbReference type="RefSeq" id="WP_025367575.1">
    <property type="nucleotide sequence ID" value="NZ_CP007029.1"/>
</dbReference>
<dbReference type="HOGENOM" id="CLU_168222_1_1_6"/>
<dbReference type="STRING" id="713585.THITH_14010"/>
<dbReference type="AlphaFoldDB" id="W0DL83"/>
<evidence type="ECO:0008006" key="3">
    <source>
        <dbReference type="Google" id="ProtNLM"/>
    </source>
</evidence>
<proteinExistence type="predicted"/>
<gene>
    <name evidence="1" type="ORF">THITH_14010</name>
</gene>
<dbReference type="OrthoDB" id="9814432at2"/>
<organism evidence="1 2">
    <name type="scientific">Thioalkalivibrio paradoxus ARh 1</name>
    <dbReference type="NCBI Taxonomy" id="713585"/>
    <lineage>
        <taxon>Bacteria</taxon>
        <taxon>Pseudomonadati</taxon>
        <taxon>Pseudomonadota</taxon>
        <taxon>Gammaproteobacteria</taxon>
        <taxon>Chromatiales</taxon>
        <taxon>Ectothiorhodospiraceae</taxon>
        <taxon>Thioalkalivibrio</taxon>
    </lineage>
</organism>
<keyword evidence="2" id="KW-1185">Reference proteome</keyword>
<dbReference type="InterPro" id="IPR049708">
    <property type="entry name" value="PP0621-like"/>
</dbReference>
<name>W0DL83_9GAMM</name>
<dbReference type="KEGG" id="tti:THITH_14010"/>
<accession>W0DL83</accession>
<dbReference type="Proteomes" id="UP000005289">
    <property type="component" value="Chromosome"/>
</dbReference>
<evidence type="ECO:0000313" key="2">
    <source>
        <dbReference type="Proteomes" id="UP000005289"/>
    </source>
</evidence>
<dbReference type="NCBIfam" id="NF041023">
    <property type="entry name" value="PP0621_fam"/>
    <property type="match status" value="1"/>
</dbReference>
<protein>
    <recommendedName>
        <fullName evidence="3">Preprotein translocase subunit YajC</fullName>
    </recommendedName>
</protein>